<dbReference type="RefSeq" id="WP_407340691.1">
    <property type="nucleotide sequence ID" value="NZ_CP136862.1"/>
</dbReference>
<evidence type="ECO:0000313" key="1">
    <source>
        <dbReference type="EMBL" id="WOJ91103.1"/>
    </source>
</evidence>
<protein>
    <submittedName>
        <fullName evidence="1">Uncharacterized protein</fullName>
    </submittedName>
</protein>
<keyword evidence="2" id="KW-1185">Reference proteome</keyword>
<name>A0ABZ0HX30_9HYPH</name>
<accession>A0ABZ0HX30</accession>
<dbReference type="Proteomes" id="UP001626536">
    <property type="component" value="Chromosome"/>
</dbReference>
<organism evidence="1 2">
    <name type="scientific">Methylocapsa polymorpha</name>
    <dbReference type="NCBI Taxonomy" id="3080828"/>
    <lineage>
        <taxon>Bacteria</taxon>
        <taxon>Pseudomonadati</taxon>
        <taxon>Pseudomonadota</taxon>
        <taxon>Alphaproteobacteria</taxon>
        <taxon>Hyphomicrobiales</taxon>
        <taxon>Beijerinckiaceae</taxon>
        <taxon>Methylocapsa</taxon>
    </lineage>
</organism>
<dbReference type="EMBL" id="CP136862">
    <property type="protein sequence ID" value="WOJ91103.1"/>
    <property type="molecule type" value="Genomic_DNA"/>
</dbReference>
<evidence type="ECO:0000313" key="2">
    <source>
        <dbReference type="Proteomes" id="UP001626536"/>
    </source>
</evidence>
<gene>
    <name evidence="1" type="ORF">RZS28_07435</name>
</gene>
<reference evidence="1 2" key="1">
    <citation type="submission" date="2023-10" db="EMBL/GenBank/DDBJ databases">
        <title>Novel methanotroph of the genus Methylocapsa from a subarctic wetland.</title>
        <authorList>
            <person name="Belova S.E."/>
            <person name="Oshkin I.Y."/>
            <person name="Miroshnikov K."/>
            <person name="Dedysh S.N."/>
        </authorList>
    </citation>
    <scope>NUCLEOTIDE SEQUENCE [LARGE SCALE GENOMIC DNA]</scope>
    <source>
        <strain evidence="1 2">RX1</strain>
    </source>
</reference>
<proteinExistence type="predicted"/>
<sequence>MRAAGPLLLLLGGLRAALLRAPGAGPAPQIAAAIETSANAI</sequence>